<dbReference type="KEGG" id="rbc:BN938_1706"/>
<dbReference type="HOGENOM" id="CLU_2735647_0_0_10"/>
<evidence type="ECO:0000313" key="1">
    <source>
        <dbReference type="EMBL" id="CDN31786.1"/>
    </source>
</evidence>
<proteinExistence type="predicted"/>
<reference evidence="1 2" key="1">
    <citation type="journal article" date="2015" name="Genome Announc.">
        <title>Complete Genome Sequence of the Novel Leech Symbiont Mucinivorans hirudinis M3T.</title>
        <authorList>
            <person name="Nelson M.C."/>
            <person name="Bomar L."/>
            <person name="Graf J."/>
        </authorList>
    </citation>
    <scope>NUCLEOTIDE SEQUENCE [LARGE SCALE GENOMIC DNA]</scope>
    <source>
        <strain evidence="2">M3</strain>
    </source>
</reference>
<dbReference type="STRING" id="1433126.BN938_1706"/>
<name>A0A060R8G4_9BACT</name>
<dbReference type="EMBL" id="HG934468">
    <property type="protein sequence ID" value="CDN31786.1"/>
    <property type="molecule type" value="Genomic_DNA"/>
</dbReference>
<gene>
    <name evidence="1" type="ORF">BN938_1706</name>
</gene>
<keyword evidence="2" id="KW-1185">Reference proteome</keyword>
<dbReference type="Proteomes" id="UP000027616">
    <property type="component" value="Chromosome I"/>
</dbReference>
<evidence type="ECO:0000313" key="2">
    <source>
        <dbReference type="Proteomes" id="UP000027616"/>
    </source>
</evidence>
<accession>A0A060R8G4</accession>
<dbReference type="AlphaFoldDB" id="A0A060R8G4"/>
<protein>
    <submittedName>
        <fullName evidence="1">Uncharacterized protein</fullName>
    </submittedName>
</protein>
<organism evidence="1 2">
    <name type="scientific">Mucinivorans hirudinis</name>
    <dbReference type="NCBI Taxonomy" id="1433126"/>
    <lineage>
        <taxon>Bacteria</taxon>
        <taxon>Pseudomonadati</taxon>
        <taxon>Bacteroidota</taxon>
        <taxon>Bacteroidia</taxon>
        <taxon>Bacteroidales</taxon>
        <taxon>Rikenellaceae</taxon>
        <taxon>Mucinivorans</taxon>
    </lineage>
</organism>
<sequence length="71" mass="8274">MTQQIATQMQQEYTTIMKETKELLNAAFDAVDLTFKEHLRDIHRQDALSRAINSSKSACDSLNEYRIRLEI</sequence>